<dbReference type="InterPro" id="IPR000225">
    <property type="entry name" value="Armadillo"/>
</dbReference>
<dbReference type="SUPFAM" id="SSF48371">
    <property type="entry name" value="ARM repeat"/>
    <property type="match status" value="1"/>
</dbReference>
<dbReference type="InterPro" id="IPR042856">
    <property type="entry name" value="RSP14"/>
</dbReference>
<accession>A0AAD3HQW5</accession>
<gene>
    <name evidence="2" type="ORF">Agub_g11698</name>
</gene>
<comment type="caution">
    <text evidence="2">The sequence shown here is derived from an EMBL/GenBank/DDBJ whole genome shotgun (WGS) entry which is preliminary data.</text>
</comment>
<feature type="region of interest" description="Disordered" evidence="1">
    <location>
        <begin position="233"/>
        <end position="263"/>
    </location>
</feature>
<feature type="compositionally biased region" description="Basic residues" evidence="1">
    <location>
        <begin position="242"/>
        <end position="254"/>
    </location>
</feature>
<feature type="region of interest" description="Disordered" evidence="1">
    <location>
        <begin position="353"/>
        <end position="398"/>
    </location>
</feature>
<dbReference type="PANTHER" id="PTHR15599:SF1">
    <property type="entry name" value="RADIAL SPOKE HEAD 14 HOMOLOG"/>
    <property type="match status" value="1"/>
</dbReference>
<dbReference type="AlphaFoldDB" id="A0AAD3HQW5"/>
<dbReference type="PANTHER" id="PTHR15599">
    <property type="entry name" value="RTDR1"/>
    <property type="match status" value="1"/>
</dbReference>
<protein>
    <submittedName>
        <fullName evidence="2">Uncharacterized protein</fullName>
    </submittedName>
</protein>
<keyword evidence="3" id="KW-1185">Reference proteome</keyword>
<dbReference type="InterPro" id="IPR011989">
    <property type="entry name" value="ARM-like"/>
</dbReference>
<dbReference type="InterPro" id="IPR016024">
    <property type="entry name" value="ARM-type_fold"/>
</dbReference>
<feature type="compositionally biased region" description="Basic and acidic residues" evidence="1">
    <location>
        <begin position="358"/>
        <end position="368"/>
    </location>
</feature>
<evidence type="ECO:0000313" key="3">
    <source>
        <dbReference type="Proteomes" id="UP001054857"/>
    </source>
</evidence>
<name>A0AAD3HQW5_9CHLO</name>
<feature type="compositionally biased region" description="Basic and acidic residues" evidence="1">
    <location>
        <begin position="376"/>
        <end position="385"/>
    </location>
</feature>
<feature type="region of interest" description="Disordered" evidence="1">
    <location>
        <begin position="1"/>
        <end position="23"/>
    </location>
</feature>
<reference evidence="2 3" key="1">
    <citation type="journal article" date="2021" name="Sci. Rep.">
        <title>Genome sequencing of the multicellular alga Astrephomene provides insights into convergent evolution of germ-soma differentiation.</title>
        <authorList>
            <person name="Yamashita S."/>
            <person name="Yamamoto K."/>
            <person name="Matsuzaki R."/>
            <person name="Suzuki S."/>
            <person name="Yamaguchi H."/>
            <person name="Hirooka S."/>
            <person name="Minakuchi Y."/>
            <person name="Miyagishima S."/>
            <person name="Kawachi M."/>
            <person name="Toyoda A."/>
            <person name="Nozaki H."/>
        </authorList>
    </citation>
    <scope>NUCLEOTIDE SEQUENCE [LARGE SCALE GENOMIC DNA]</scope>
    <source>
        <strain evidence="2 3">NIES-4017</strain>
    </source>
</reference>
<proteinExistence type="predicted"/>
<feature type="region of interest" description="Disordered" evidence="1">
    <location>
        <begin position="493"/>
        <end position="522"/>
    </location>
</feature>
<dbReference type="Gene3D" id="1.25.10.10">
    <property type="entry name" value="Leucine-rich Repeat Variant"/>
    <property type="match status" value="2"/>
</dbReference>
<feature type="compositionally biased region" description="Gly residues" evidence="1">
    <location>
        <begin position="493"/>
        <end position="510"/>
    </location>
</feature>
<sequence length="561" mass="58133">MGFGAEGNLAKTPPKGKGAKKDRGPLLAAHADALRTGFGTTPDGQVIRGKLTAALNIWSMVLGGEDEREEVFKAGLVPLLQHLLERGDVEERHAAMGCLAVLAQSEKHVNEVVTPRVITTAAALLLCDHARGKLPAVQLLRLCAGRAEFAGKVADSALPALVEVLKSEGLPGWGQMRQAQTHAAHALKLLLENVEGEPPEVRQIRRAAVLQLGAVPPLASMVAYTPRMPPPALVPAPPPVLTKHHKKTGSKKKSEKTEPPLGAKDAAATVASACLRFLSLVPEFVEEFMRTGTLPAVIRGLQTCGEEQAAYLTGILWEASAEGHVAEAAVAAGGVPALLHVISKNLPGCKFGRLRKPTAKDSKKDGKGGSRSTTPNKKDGKEGKPGKGGKGKGGSGSSSDAVNFADAAVCNATGALQHLTFLDEAKHQVALHGGVPILTMALKVSNTQTYENASGALWNVGLDVRNSLVLQAAGAPNFLARPVPENWLTRGVPLGGMGGGGGHDSDGGSGAASPTPLPEPLPPLQLRMGGGRLGAVGGLSPERERERGSVFLTQLPGVGGH</sequence>
<evidence type="ECO:0000313" key="2">
    <source>
        <dbReference type="EMBL" id="GFR49626.1"/>
    </source>
</evidence>
<dbReference type="Proteomes" id="UP001054857">
    <property type="component" value="Unassembled WGS sequence"/>
</dbReference>
<organism evidence="2 3">
    <name type="scientific">Astrephomene gubernaculifera</name>
    <dbReference type="NCBI Taxonomy" id="47775"/>
    <lineage>
        <taxon>Eukaryota</taxon>
        <taxon>Viridiplantae</taxon>
        <taxon>Chlorophyta</taxon>
        <taxon>core chlorophytes</taxon>
        <taxon>Chlorophyceae</taxon>
        <taxon>CS clade</taxon>
        <taxon>Chlamydomonadales</taxon>
        <taxon>Astrephomenaceae</taxon>
        <taxon>Astrephomene</taxon>
    </lineage>
</organism>
<dbReference type="SMART" id="SM00185">
    <property type="entry name" value="ARM"/>
    <property type="match status" value="4"/>
</dbReference>
<evidence type="ECO:0000256" key="1">
    <source>
        <dbReference type="SAM" id="MobiDB-lite"/>
    </source>
</evidence>
<feature type="compositionally biased region" description="Gly residues" evidence="1">
    <location>
        <begin position="386"/>
        <end position="396"/>
    </location>
</feature>
<dbReference type="EMBL" id="BMAR01000031">
    <property type="protein sequence ID" value="GFR49626.1"/>
    <property type="molecule type" value="Genomic_DNA"/>
</dbReference>